<evidence type="ECO:0000313" key="2">
    <source>
        <dbReference type="EMBL" id="VEI02476.1"/>
    </source>
</evidence>
<protein>
    <recommendedName>
        <fullName evidence="4">DUF4233 domain-containing protein</fullName>
    </recommendedName>
</protein>
<accession>A0A3S4WVN4</accession>
<evidence type="ECO:0000256" key="1">
    <source>
        <dbReference type="SAM" id="Phobius"/>
    </source>
</evidence>
<keyword evidence="1" id="KW-0812">Transmembrane</keyword>
<dbReference type="STRING" id="1122997.GCA_000425285_01486"/>
<feature type="transmembrane region" description="Helical" evidence="1">
    <location>
        <begin position="47"/>
        <end position="67"/>
    </location>
</feature>
<evidence type="ECO:0008006" key="4">
    <source>
        <dbReference type="Google" id="ProtNLM"/>
    </source>
</evidence>
<name>A0A3S4WVN4_9ACTN</name>
<proteinExistence type="predicted"/>
<organism evidence="2 3">
    <name type="scientific">Acidipropionibacterium jensenii</name>
    <dbReference type="NCBI Taxonomy" id="1749"/>
    <lineage>
        <taxon>Bacteria</taxon>
        <taxon>Bacillati</taxon>
        <taxon>Actinomycetota</taxon>
        <taxon>Actinomycetes</taxon>
        <taxon>Propionibacteriales</taxon>
        <taxon>Propionibacteriaceae</taxon>
        <taxon>Acidipropionibacterium</taxon>
    </lineage>
</organism>
<reference evidence="2 3" key="1">
    <citation type="submission" date="2018-12" db="EMBL/GenBank/DDBJ databases">
        <authorList>
            <consortium name="Pathogen Informatics"/>
        </authorList>
    </citation>
    <scope>NUCLEOTIDE SEQUENCE [LARGE SCALE GENOMIC DNA]</scope>
    <source>
        <strain evidence="2 3">NCTC13652</strain>
    </source>
</reference>
<evidence type="ECO:0000313" key="3">
    <source>
        <dbReference type="Proteomes" id="UP000277858"/>
    </source>
</evidence>
<dbReference type="EMBL" id="LR134473">
    <property type="protein sequence ID" value="VEI02476.1"/>
    <property type="molecule type" value="Genomic_DNA"/>
</dbReference>
<keyword evidence="1" id="KW-0472">Membrane</keyword>
<keyword evidence="1" id="KW-1133">Transmembrane helix</keyword>
<dbReference type="InterPro" id="IPR025327">
    <property type="entry name" value="DUF4233"/>
</dbReference>
<dbReference type="Pfam" id="PF14017">
    <property type="entry name" value="DUF4233"/>
    <property type="match status" value="1"/>
</dbReference>
<feature type="transmembrane region" description="Helical" evidence="1">
    <location>
        <begin position="20"/>
        <end position="40"/>
    </location>
</feature>
<feature type="transmembrane region" description="Helical" evidence="1">
    <location>
        <begin position="87"/>
        <end position="108"/>
    </location>
</feature>
<keyword evidence="3" id="KW-1185">Reference proteome</keyword>
<sequence>MRVSSLARLAPGNPMRTPLAATLISEVVVFGLAIPGMILVSAVPAGTAALLGGLCALLALVAAAGLRRGWGYPVAWLTQVAGIALGLATPMMYLVGVIFAVIWVASFVMGRRLEKRSPDTH</sequence>
<gene>
    <name evidence="2" type="ORF">NCTC13652_00653</name>
</gene>
<dbReference type="AlphaFoldDB" id="A0A3S4WVN4"/>
<dbReference type="Proteomes" id="UP000277858">
    <property type="component" value="Chromosome"/>
</dbReference>